<keyword evidence="6" id="KW-1185">Reference proteome</keyword>
<reference evidence="5" key="1">
    <citation type="submission" date="2021-01" db="EMBL/GenBank/DDBJ databases">
        <authorList>
            <person name="Zahm M."/>
            <person name="Roques C."/>
            <person name="Cabau C."/>
            <person name="Klopp C."/>
            <person name="Donnadieu C."/>
            <person name="Jouanno E."/>
            <person name="Lampietro C."/>
            <person name="Louis A."/>
            <person name="Herpin A."/>
            <person name="Echchiki A."/>
            <person name="Berthelot C."/>
            <person name="Parey E."/>
            <person name="Roest-Crollius H."/>
            <person name="Braasch I."/>
            <person name="Postlethwait J."/>
            <person name="Bobe J."/>
            <person name="Montfort J."/>
            <person name="Bouchez O."/>
            <person name="Begum T."/>
            <person name="Mejri S."/>
            <person name="Adams A."/>
            <person name="Chen W.-J."/>
            <person name="Guiguen Y."/>
        </authorList>
    </citation>
    <scope>NUCLEOTIDE SEQUENCE</scope>
    <source>
        <strain evidence="5">YG-15Mar2019-1</strain>
        <tissue evidence="5">Brain</tissue>
    </source>
</reference>
<keyword evidence="3" id="KW-0808">Transferase</keyword>
<comment type="caution">
    <text evidence="5">The sequence shown here is derived from an EMBL/GenBank/DDBJ whole genome shotgun (WGS) entry which is preliminary data.</text>
</comment>
<dbReference type="GO" id="GO:0048255">
    <property type="term" value="P:mRNA stabilization"/>
    <property type="evidence" value="ECO:0007669"/>
    <property type="project" value="TreeGrafter"/>
</dbReference>
<dbReference type="PANTHER" id="PTHR12974">
    <property type="entry name" value="PRION-LIKE- Q/N-RICH -DOMAIN-BEARING PROTEIN PROTEIN 44"/>
    <property type="match status" value="1"/>
</dbReference>
<dbReference type="InterPro" id="IPR012937">
    <property type="entry name" value="TET5"/>
</dbReference>
<accession>A0A9D3T4Y0</accession>
<gene>
    <name evidence="5" type="ORF">MATL_G00133980</name>
</gene>
<comment type="similarity">
    <text evidence="1">Belongs to the TENT family.</text>
</comment>
<dbReference type="GO" id="GO:0003723">
    <property type="term" value="F:RNA binding"/>
    <property type="evidence" value="ECO:0007669"/>
    <property type="project" value="TreeGrafter"/>
</dbReference>
<dbReference type="EMBL" id="JAFDVH010000010">
    <property type="protein sequence ID" value="KAG7469926.1"/>
    <property type="molecule type" value="Genomic_DNA"/>
</dbReference>
<sequence length="368" mass="41779">MAEDDNGSTAGKRLDVEGSNFSVLSWEQVQRLDKILTETIPIHGRGNFPTLEMQPRQIVKVVRSRMDERQISVRDVRLNGSAASHVLHEDSGLGYKDLDLIFCADLKGEAEFQTVKDIVLDCLLDFLPEGVNKEKITPLTLKEAYVQKMVKVCNDSDRWSLISLSNNSGKNVELKFVDSLRRQFEFSVDSFQIKLDSLLLFHECSENPMSATFHPTIIGESVYGDFGAALDHLRHKVICTRNPEEIRGGGLLKYCHLLQRKLESYLQNHFVGLEERKYDYLMTLHGVVNESTVCLMGHERRQTLGLITMLAVRVLAEQNVIPNVANVTCYYQPAPYVADGNFNNYYIAQVQPVFTCQQHAFSTWLPCN</sequence>
<dbReference type="OrthoDB" id="10065073at2759"/>
<dbReference type="AlphaFoldDB" id="A0A9D3T4Y0"/>
<organism evidence="5 6">
    <name type="scientific">Megalops atlanticus</name>
    <name type="common">Tarpon</name>
    <name type="synonym">Clupea gigantea</name>
    <dbReference type="NCBI Taxonomy" id="7932"/>
    <lineage>
        <taxon>Eukaryota</taxon>
        <taxon>Metazoa</taxon>
        <taxon>Chordata</taxon>
        <taxon>Craniata</taxon>
        <taxon>Vertebrata</taxon>
        <taxon>Euteleostomi</taxon>
        <taxon>Actinopterygii</taxon>
        <taxon>Neopterygii</taxon>
        <taxon>Teleostei</taxon>
        <taxon>Elopiformes</taxon>
        <taxon>Megalopidae</taxon>
        <taxon>Megalops</taxon>
    </lineage>
</organism>
<dbReference type="Pfam" id="PF07984">
    <property type="entry name" value="NTP_transf_7"/>
    <property type="match status" value="1"/>
</dbReference>
<evidence type="ECO:0000256" key="2">
    <source>
        <dbReference type="ARBA" id="ARBA00012388"/>
    </source>
</evidence>
<dbReference type="Proteomes" id="UP001046870">
    <property type="component" value="Chromosome 10"/>
</dbReference>
<proteinExistence type="inferred from homology"/>
<evidence type="ECO:0000256" key="3">
    <source>
        <dbReference type="ARBA" id="ARBA00022679"/>
    </source>
</evidence>
<evidence type="ECO:0000256" key="1">
    <source>
        <dbReference type="ARBA" id="ARBA00007631"/>
    </source>
</evidence>
<dbReference type="GO" id="GO:1990817">
    <property type="term" value="F:poly(A) RNA polymerase activity"/>
    <property type="evidence" value="ECO:0007669"/>
    <property type="project" value="UniProtKB-EC"/>
</dbReference>
<dbReference type="PANTHER" id="PTHR12974:SF25">
    <property type="entry name" value="TERMINAL NUCLEOTIDYLTRANSFERASE 5A"/>
    <property type="match status" value="1"/>
</dbReference>
<evidence type="ECO:0000313" key="5">
    <source>
        <dbReference type="EMBL" id="KAG7469926.1"/>
    </source>
</evidence>
<protein>
    <recommendedName>
        <fullName evidence="2">polynucleotide adenylyltransferase</fullName>
        <ecNumber evidence="2">2.7.7.19</ecNumber>
    </recommendedName>
</protein>
<dbReference type="EC" id="2.7.7.19" evidence="2"/>
<name>A0A9D3T4Y0_MEGAT</name>
<comment type="catalytic activity">
    <reaction evidence="4">
        <text>RNA(n) + ATP = RNA(n)-3'-adenine ribonucleotide + diphosphate</text>
        <dbReference type="Rhea" id="RHEA:11332"/>
        <dbReference type="Rhea" id="RHEA-COMP:14527"/>
        <dbReference type="Rhea" id="RHEA-COMP:17347"/>
        <dbReference type="ChEBI" id="CHEBI:30616"/>
        <dbReference type="ChEBI" id="CHEBI:33019"/>
        <dbReference type="ChEBI" id="CHEBI:140395"/>
        <dbReference type="ChEBI" id="CHEBI:173115"/>
        <dbReference type="EC" id="2.7.7.19"/>
    </reaction>
    <physiologicalReaction direction="left-to-right" evidence="4">
        <dbReference type="Rhea" id="RHEA:11333"/>
    </physiologicalReaction>
</comment>
<dbReference type="SMART" id="SM01153">
    <property type="entry name" value="DUF1693"/>
    <property type="match status" value="1"/>
</dbReference>
<evidence type="ECO:0000313" key="6">
    <source>
        <dbReference type="Proteomes" id="UP001046870"/>
    </source>
</evidence>
<evidence type="ECO:0000256" key="4">
    <source>
        <dbReference type="ARBA" id="ARBA00047933"/>
    </source>
</evidence>